<dbReference type="Pfam" id="PF01022">
    <property type="entry name" value="HTH_5"/>
    <property type="match status" value="1"/>
</dbReference>
<evidence type="ECO:0000256" key="3">
    <source>
        <dbReference type="ARBA" id="ARBA00023163"/>
    </source>
</evidence>
<reference evidence="5" key="1">
    <citation type="submission" date="2020-10" db="EMBL/GenBank/DDBJ databases">
        <authorList>
            <person name="Gilroy R."/>
        </authorList>
    </citation>
    <scope>NUCLEOTIDE SEQUENCE</scope>
    <source>
        <strain evidence="5">ChiW25-3613</strain>
    </source>
</reference>
<evidence type="ECO:0000256" key="1">
    <source>
        <dbReference type="ARBA" id="ARBA00023015"/>
    </source>
</evidence>
<organism evidence="5 6">
    <name type="scientific">Candidatus Coproplasma stercoripullorum</name>
    <dbReference type="NCBI Taxonomy" id="2840751"/>
    <lineage>
        <taxon>Bacteria</taxon>
        <taxon>Bacillati</taxon>
        <taxon>Bacillota</taxon>
        <taxon>Clostridia</taxon>
        <taxon>Eubacteriales</taxon>
        <taxon>Candidatus Coproplasma</taxon>
    </lineage>
</organism>
<dbReference type="GO" id="GO:0003677">
    <property type="term" value="F:DNA binding"/>
    <property type="evidence" value="ECO:0007669"/>
    <property type="project" value="UniProtKB-KW"/>
</dbReference>
<feature type="domain" description="HTH arsR-type" evidence="4">
    <location>
        <begin position="23"/>
        <end position="116"/>
    </location>
</feature>
<evidence type="ECO:0000313" key="6">
    <source>
        <dbReference type="Proteomes" id="UP000824179"/>
    </source>
</evidence>
<dbReference type="CDD" id="cd00090">
    <property type="entry name" value="HTH_ARSR"/>
    <property type="match status" value="1"/>
</dbReference>
<reference evidence="5" key="2">
    <citation type="journal article" date="2021" name="PeerJ">
        <title>Extensive microbial diversity within the chicken gut microbiome revealed by metagenomics and culture.</title>
        <authorList>
            <person name="Gilroy R."/>
            <person name="Ravi A."/>
            <person name="Getino M."/>
            <person name="Pursley I."/>
            <person name="Horton D.L."/>
            <person name="Alikhan N.F."/>
            <person name="Baker D."/>
            <person name="Gharbi K."/>
            <person name="Hall N."/>
            <person name="Watson M."/>
            <person name="Adriaenssens E.M."/>
            <person name="Foster-Nyarko E."/>
            <person name="Jarju S."/>
            <person name="Secka A."/>
            <person name="Antonio M."/>
            <person name="Oren A."/>
            <person name="Chaudhuri R.R."/>
            <person name="La Ragione R."/>
            <person name="Hildebrand F."/>
            <person name="Pallen M.J."/>
        </authorList>
    </citation>
    <scope>NUCLEOTIDE SEQUENCE</scope>
    <source>
        <strain evidence="5">ChiW25-3613</strain>
    </source>
</reference>
<dbReference type="GO" id="GO:0003700">
    <property type="term" value="F:DNA-binding transcription factor activity"/>
    <property type="evidence" value="ECO:0007669"/>
    <property type="project" value="InterPro"/>
</dbReference>
<dbReference type="InterPro" id="IPR051011">
    <property type="entry name" value="Metal_resp_trans_reg"/>
</dbReference>
<keyword evidence="2" id="KW-0238">DNA-binding</keyword>
<dbReference type="NCBIfam" id="NF033788">
    <property type="entry name" value="HTH_metalloreg"/>
    <property type="match status" value="1"/>
</dbReference>
<gene>
    <name evidence="5" type="ORF">IAB90_04760</name>
</gene>
<sequence>MKNACNTPEQHEGVIKAALAAMPSEDEISVMAARFKAISEPSRLKILLALSAGELCVEHITKAVGGGQSAVSHQLNTLKLNKIVKSRREGKNILYSVDDDHIMAMIQAAKEHLHHE</sequence>
<dbReference type="Gene3D" id="1.10.10.10">
    <property type="entry name" value="Winged helix-like DNA-binding domain superfamily/Winged helix DNA-binding domain"/>
    <property type="match status" value="1"/>
</dbReference>
<dbReference type="PROSITE" id="PS50987">
    <property type="entry name" value="HTH_ARSR_2"/>
    <property type="match status" value="1"/>
</dbReference>
<dbReference type="InterPro" id="IPR011991">
    <property type="entry name" value="ArsR-like_HTH"/>
</dbReference>
<dbReference type="InterPro" id="IPR036388">
    <property type="entry name" value="WH-like_DNA-bd_sf"/>
</dbReference>
<keyword evidence="1" id="KW-0805">Transcription regulation</keyword>
<comment type="caution">
    <text evidence="5">The sequence shown here is derived from an EMBL/GenBank/DDBJ whole genome shotgun (WGS) entry which is preliminary data.</text>
</comment>
<dbReference type="AlphaFoldDB" id="A0A9D1DAZ3"/>
<dbReference type="PANTHER" id="PTHR43132:SF6">
    <property type="entry name" value="HTH-TYPE TRANSCRIPTIONAL REPRESSOR CZRA"/>
    <property type="match status" value="1"/>
</dbReference>
<dbReference type="SUPFAM" id="SSF46785">
    <property type="entry name" value="Winged helix' DNA-binding domain"/>
    <property type="match status" value="1"/>
</dbReference>
<evidence type="ECO:0000259" key="4">
    <source>
        <dbReference type="PROSITE" id="PS50987"/>
    </source>
</evidence>
<dbReference type="Proteomes" id="UP000824179">
    <property type="component" value="Unassembled WGS sequence"/>
</dbReference>
<dbReference type="InterPro" id="IPR036390">
    <property type="entry name" value="WH_DNA-bd_sf"/>
</dbReference>
<evidence type="ECO:0000256" key="2">
    <source>
        <dbReference type="ARBA" id="ARBA00023125"/>
    </source>
</evidence>
<accession>A0A9D1DAZ3</accession>
<dbReference type="PANTHER" id="PTHR43132">
    <property type="entry name" value="ARSENICAL RESISTANCE OPERON REPRESSOR ARSR-RELATED"/>
    <property type="match status" value="1"/>
</dbReference>
<dbReference type="SMART" id="SM00418">
    <property type="entry name" value="HTH_ARSR"/>
    <property type="match status" value="1"/>
</dbReference>
<evidence type="ECO:0000313" key="5">
    <source>
        <dbReference type="EMBL" id="HIR39677.1"/>
    </source>
</evidence>
<proteinExistence type="predicted"/>
<keyword evidence="3" id="KW-0804">Transcription</keyword>
<protein>
    <submittedName>
        <fullName evidence="5">Helix-turn-helix transcriptional regulator</fullName>
    </submittedName>
</protein>
<dbReference type="PRINTS" id="PR00778">
    <property type="entry name" value="HTHARSR"/>
</dbReference>
<name>A0A9D1DAZ3_9FIRM</name>
<dbReference type="InterPro" id="IPR001845">
    <property type="entry name" value="HTH_ArsR_DNA-bd_dom"/>
</dbReference>
<dbReference type="EMBL" id="DVHB01000080">
    <property type="protein sequence ID" value="HIR39677.1"/>
    <property type="molecule type" value="Genomic_DNA"/>
</dbReference>